<evidence type="ECO:0000256" key="16">
    <source>
        <dbReference type="SAM" id="Phobius"/>
    </source>
</evidence>
<feature type="disulfide bond" evidence="14">
    <location>
        <begin position="494"/>
        <end position="503"/>
    </location>
</feature>
<dbReference type="FunFam" id="2.10.25.10:FF:000095">
    <property type="entry name" value="Notch, isoform B"/>
    <property type="match status" value="3"/>
</dbReference>
<evidence type="ECO:0000256" key="3">
    <source>
        <dbReference type="ARBA" id="ARBA00022536"/>
    </source>
</evidence>
<dbReference type="GO" id="GO:0016020">
    <property type="term" value="C:membrane"/>
    <property type="evidence" value="ECO:0007669"/>
    <property type="project" value="UniProtKB-SubCell"/>
</dbReference>
<dbReference type="InterPro" id="IPR000436">
    <property type="entry name" value="Sushi_SCR_CCP_dom"/>
</dbReference>
<reference evidence="23" key="1">
    <citation type="submission" date="2021-10" db="EMBL/GenBank/DDBJ databases">
        <title>Tropical sea cucumber genome reveals ecological adaptation and Cuvierian tubules defense mechanism.</title>
        <authorList>
            <person name="Chen T."/>
        </authorList>
    </citation>
    <scope>NUCLEOTIDE SEQUENCE</scope>
    <source>
        <strain evidence="23">Nanhai2018</strain>
        <tissue evidence="23">Muscle</tissue>
    </source>
</reference>
<dbReference type="PROSITE" id="PS50853">
    <property type="entry name" value="FN3"/>
    <property type="match status" value="2"/>
</dbReference>
<dbReference type="InterPro" id="IPR001881">
    <property type="entry name" value="EGF-like_Ca-bd_dom"/>
</dbReference>
<dbReference type="PROSITE" id="PS50923">
    <property type="entry name" value="SUSHI"/>
    <property type="match status" value="1"/>
</dbReference>
<dbReference type="PROSITE" id="PS50026">
    <property type="entry name" value="EGF_3"/>
    <property type="match status" value="10"/>
</dbReference>
<dbReference type="PROSITE" id="PS00010">
    <property type="entry name" value="ASX_HYDROXYL"/>
    <property type="match status" value="1"/>
</dbReference>
<dbReference type="OrthoDB" id="283575at2759"/>
<dbReference type="SMART" id="SM00194">
    <property type="entry name" value="PTPc"/>
    <property type="match status" value="1"/>
</dbReference>
<evidence type="ECO:0000313" key="23">
    <source>
        <dbReference type="EMBL" id="KAJ8040300.1"/>
    </source>
</evidence>
<feature type="domain" description="EGF-like" evidence="18">
    <location>
        <begin position="207"/>
        <end position="245"/>
    </location>
</feature>
<evidence type="ECO:0000256" key="11">
    <source>
        <dbReference type="ARBA" id="ARBA00023157"/>
    </source>
</evidence>
<keyword evidence="3 14" id="KW-0245">EGF-like domain</keyword>
<dbReference type="FunFam" id="3.90.190.10:FF:000102">
    <property type="entry name" value="Receptor-type tyrosine-protein phosphatase"/>
    <property type="match status" value="1"/>
</dbReference>
<feature type="domain" description="Tyrosine specific protein phosphatases" evidence="20">
    <location>
        <begin position="1275"/>
        <end position="1346"/>
    </location>
</feature>
<keyword evidence="11 14" id="KW-1015">Disulfide bond</keyword>
<dbReference type="PROSITE" id="PS50055">
    <property type="entry name" value="TYR_PHOSPHATASE_PTP"/>
    <property type="match status" value="1"/>
</dbReference>
<dbReference type="PROSITE" id="PS00383">
    <property type="entry name" value="TYR_PHOSPHATASE_1"/>
    <property type="match status" value="1"/>
</dbReference>
<evidence type="ECO:0000256" key="12">
    <source>
        <dbReference type="ARBA" id="ARBA00023180"/>
    </source>
</evidence>
<dbReference type="PRINTS" id="PR00700">
    <property type="entry name" value="PRTYPHPHTASE"/>
</dbReference>
<dbReference type="Gene3D" id="2.60.40.10">
    <property type="entry name" value="Immunoglobulins"/>
    <property type="match status" value="2"/>
</dbReference>
<dbReference type="CDD" id="cd00063">
    <property type="entry name" value="FN3"/>
    <property type="match status" value="2"/>
</dbReference>
<dbReference type="EC" id="3.1.3.48" evidence="2"/>
<proteinExistence type="predicted"/>
<evidence type="ECO:0000256" key="14">
    <source>
        <dbReference type="PROSITE-ProRule" id="PRU00076"/>
    </source>
</evidence>
<name>A0A9Q1C8F3_HOLLE</name>
<dbReference type="InterPro" id="IPR000387">
    <property type="entry name" value="Tyr_Pase_dom"/>
</dbReference>
<dbReference type="InterPro" id="IPR003595">
    <property type="entry name" value="Tyr_Pase_cat"/>
</dbReference>
<dbReference type="GO" id="GO:0005509">
    <property type="term" value="F:calcium ion binding"/>
    <property type="evidence" value="ECO:0007669"/>
    <property type="project" value="InterPro"/>
</dbReference>
<evidence type="ECO:0000256" key="17">
    <source>
        <dbReference type="SAM" id="SignalP"/>
    </source>
</evidence>
<keyword evidence="24" id="KW-1185">Reference proteome</keyword>
<dbReference type="InterPro" id="IPR050713">
    <property type="entry name" value="RTP_Phos/Ushers"/>
</dbReference>
<evidence type="ECO:0000256" key="13">
    <source>
        <dbReference type="ARBA" id="ARBA00051722"/>
    </source>
</evidence>
<dbReference type="InterPro" id="IPR035976">
    <property type="entry name" value="Sushi/SCR/CCP_sf"/>
</dbReference>
<dbReference type="InterPro" id="IPR003961">
    <property type="entry name" value="FN3_dom"/>
</dbReference>
<evidence type="ECO:0000256" key="6">
    <source>
        <dbReference type="ARBA" id="ARBA00022737"/>
    </source>
</evidence>
<feature type="disulfide bond" evidence="14">
    <location>
        <begin position="567"/>
        <end position="576"/>
    </location>
</feature>
<evidence type="ECO:0000256" key="15">
    <source>
        <dbReference type="PROSITE-ProRule" id="PRU00302"/>
    </source>
</evidence>
<gene>
    <name evidence="23" type="ORF">HOLleu_14553</name>
</gene>
<evidence type="ECO:0000256" key="8">
    <source>
        <dbReference type="ARBA" id="ARBA00022912"/>
    </source>
</evidence>
<feature type="disulfide bond" evidence="14">
    <location>
        <begin position="309"/>
        <end position="318"/>
    </location>
</feature>
<evidence type="ECO:0000256" key="1">
    <source>
        <dbReference type="ARBA" id="ARBA00004167"/>
    </source>
</evidence>
<feature type="domain" description="EGF-like" evidence="18">
    <location>
        <begin position="246"/>
        <end position="279"/>
    </location>
</feature>
<dbReference type="CDD" id="cd00054">
    <property type="entry name" value="EGF_CA"/>
    <property type="match status" value="6"/>
</dbReference>
<dbReference type="SMART" id="SM00181">
    <property type="entry name" value="EGF"/>
    <property type="match status" value="11"/>
</dbReference>
<dbReference type="CDD" id="cd00033">
    <property type="entry name" value="CCP"/>
    <property type="match status" value="1"/>
</dbReference>
<keyword evidence="9 16" id="KW-1133">Transmembrane helix</keyword>
<evidence type="ECO:0000259" key="19">
    <source>
        <dbReference type="PROSITE" id="PS50055"/>
    </source>
</evidence>
<dbReference type="Proteomes" id="UP001152320">
    <property type="component" value="Chromosome 6"/>
</dbReference>
<dbReference type="SMART" id="SM00179">
    <property type="entry name" value="EGF_CA"/>
    <property type="match status" value="6"/>
</dbReference>
<evidence type="ECO:0000256" key="10">
    <source>
        <dbReference type="ARBA" id="ARBA00023136"/>
    </source>
</evidence>
<dbReference type="InterPro" id="IPR029021">
    <property type="entry name" value="Prot-tyrosine_phosphatase-like"/>
</dbReference>
<comment type="caution">
    <text evidence="14">Lacks conserved residue(s) required for the propagation of feature annotation.</text>
</comment>
<dbReference type="PANTHER" id="PTHR46957:SF3">
    <property type="entry name" value="CYTOKINE RECEPTOR"/>
    <property type="match status" value="1"/>
</dbReference>
<keyword evidence="15" id="KW-0768">Sushi</keyword>
<feature type="disulfide bond" evidence="14">
    <location>
        <begin position="605"/>
        <end position="614"/>
    </location>
</feature>
<dbReference type="InterPro" id="IPR018097">
    <property type="entry name" value="EGF_Ca-bd_CS"/>
</dbReference>
<dbReference type="GO" id="GO:0004725">
    <property type="term" value="F:protein tyrosine phosphatase activity"/>
    <property type="evidence" value="ECO:0007669"/>
    <property type="project" value="UniProtKB-EC"/>
</dbReference>
<keyword evidence="5 17" id="KW-0732">Signal</keyword>
<dbReference type="InterPro" id="IPR036116">
    <property type="entry name" value="FN3_sf"/>
</dbReference>
<feature type="disulfide bond" evidence="14">
    <location>
        <begin position="420"/>
        <end position="429"/>
    </location>
</feature>
<comment type="catalytic activity">
    <reaction evidence="13">
        <text>O-phospho-L-tyrosyl-[protein] + H2O = L-tyrosyl-[protein] + phosphate</text>
        <dbReference type="Rhea" id="RHEA:10684"/>
        <dbReference type="Rhea" id="RHEA-COMP:10136"/>
        <dbReference type="Rhea" id="RHEA-COMP:20101"/>
        <dbReference type="ChEBI" id="CHEBI:15377"/>
        <dbReference type="ChEBI" id="CHEBI:43474"/>
        <dbReference type="ChEBI" id="CHEBI:46858"/>
        <dbReference type="ChEBI" id="CHEBI:61978"/>
        <dbReference type="EC" id="3.1.3.48"/>
    </reaction>
</comment>
<keyword evidence="12" id="KW-0325">Glycoprotein</keyword>
<dbReference type="PROSITE" id="PS50056">
    <property type="entry name" value="TYR_PHOSPHATASE_2"/>
    <property type="match status" value="1"/>
</dbReference>
<sequence>MSTPALPTMHGVKDHLTESIVLLILCCSLVQTVEIQFEGSTDVTITEGNTLTRNVCHDSSVPTSNAIFFLVSASPITSALTLPTDPFIPAGSGTCITVTIRSMGNFVREDTRTFQISLSSTFADVDENQGHFFINVLDNDSAPRGTDSCPTPTVIPGSEASCSDSSSTGSVCSYDCLSGFERLSGDTSRTCSNSLRWSGSPLFCISAFSTCVSGGTCQNGGDCMSLPLGGFKCSCRPGWTGLFCTQPTCSPNPCGTRGSCSIQGGTGFSCDCFGGWTGTTCTQPNCLPNVCSNGGTCLLPRFGDSVCNCPPGWTGLYCTQPTCSPDPCGTRGFCSIQQGTGFSCDCFGGWTGTTCTRPTCSLNVCSNGGTCLLPRIGDSVCNCPPGWTGLYCTQPTCSPDPCGTRGFCSIQQGTGFSCDCFGGWTGTTCTRPTCSLNVCSNGGTCLLPRNNGLICNCAAGWMGLYCTQPTCVPNPCQNGGLCNLQGNNNFICNCLPGWAGTTCTQSSCTPNPCTNGGTCTLEGSTSFTCKCVPGWTGKQCTQRHCISNPCKNGGSCFPLDNSFHCACAPGWTGPFCSMDVDECTSTPCLSGGSCIDNINSYMCNCQLGWSGSNCAIGCTFSNQACNEVSCHCLRDEVCNYNSGACLRSNCTILNCPAAIESVTLSKMNPSSSVNISCTLIGSTAVLEGLQLWLSREPEGLNVTGITRLTGNRMNSGLYSVQGTFRAHNVTKETNLYCVLFKVNDWIGRVSVTDFVYELPTLSAAPIPGNVSNTSVTIRWRAWDGTVDDGDPPVVAYIPYYLRSSSMEWQRGGKVSVGRPFEFQADNLEVDIQYDFSVAAVREGENGEGPRSPSVTVKTLCNAPDMPISVNTQLASSNRVNVSWQLPPGEVMCSTGVTSYRVYYRIEGSIEDTPQLAGTVEDVDTRWFIVDDGLLEPESSYVFFVTVHTDQESDFRESEPIQTPAGPGSGPLVGIIVAVISIMFLLIILLLVVFLLIKRKRDKKADDNTPAAKPVDNTYDNPVFGIPDVRRHNAEPAKAAEPVPRIQPSVREDYDSKSVESLSIEKESSPDDVIYGNLEQPKPIRVAEFGEYFRQNVDKFDHEFSILEGSKKQFDWTAAEDPANKKKNRFKSMYTYDHSRVVLWDLPDQEGSDYYNASFIKDTNDVVAYIASQAPNRASLEDFVRMIWEQHVTTIVMVANLYEDGKERCLQYWPENEGGSTSFGFVTVTWLKTTQFSDFVIRYFTFKRGKETREVQQLHFLTWPDKDTPEHGTALIEFTKQSKLLHRGKKYPMLVHCSAGIGRTGTFICLNCMMDVLRDEEYIDVFGFVNKIRQNRVNMVQTSKQYVFLYKCLNEYHLTHQTEMSVRQMTRLNVESHRGILLGEFEVIKMDQAATVFSFHNAS</sequence>
<dbReference type="Gene3D" id="3.90.190.10">
    <property type="entry name" value="Protein tyrosine phosphatase superfamily"/>
    <property type="match status" value="1"/>
</dbReference>
<evidence type="ECO:0000256" key="5">
    <source>
        <dbReference type="ARBA" id="ARBA00022729"/>
    </source>
</evidence>
<dbReference type="InterPro" id="IPR013783">
    <property type="entry name" value="Ig-like_fold"/>
</dbReference>
<dbReference type="EMBL" id="JAIZAY010000006">
    <property type="protein sequence ID" value="KAJ8040300.1"/>
    <property type="molecule type" value="Genomic_DNA"/>
</dbReference>
<keyword evidence="4 16" id="KW-0812">Transmembrane</keyword>
<feature type="domain" description="Fibronectin type-III" evidence="21">
    <location>
        <begin position="761"/>
        <end position="861"/>
    </location>
</feature>
<feature type="disulfide bond" evidence="14">
    <location>
        <begin position="383"/>
        <end position="392"/>
    </location>
</feature>
<feature type="domain" description="EGF-like" evidence="18">
    <location>
        <begin position="505"/>
        <end position="538"/>
    </location>
</feature>
<evidence type="ECO:0000313" key="24">
    <source>
        <dbReference type="Proteomes" id="UP001152320"/>
    </source>
</evidence>
<dbReference type="SUPFAM" id="SSF57196">
    <property type="entry name" value="EGF/Laminin"/>
    <property type="match status" value="8"/>
</dbReference>
<feature type="domain" description="Sushi" evidence="22">
    <location>
        <begin position="147"/>
        <end position="206"/>
    </location>
</feature>
<dbReference type="PANTHER" id="PTHR46957">
    <property type="entry name" value="CYTOKINE RECEPTOR"/>
    <property type="match status" value="1"/>
</dbReference>
<dbReference type="Gene3D" id="2.10.25.10">
    <property type="entry name" value="Laminin"/>
    <property type="match status" value="8"/>
</dbReference>
<evidence type="ECO:0000256" key="4">
    <source>
        <dbReference type="ARBA" id="ARBA00022692"/>
    </source>
</evidence>
<dbReference type="SUPFAM" id="SSF52799">
    <property type="entry name" value="(Phosphotyrosine protein) phosphatases II"/>
    <property type="match status" value="1"/>
</dbReference>
<feature type="domain" description="EGF-like" evidence="18">
    <location>
        <begin position="467"/>
        <end position="504"/>
    </location>
</feature>
<evidence type="ECO:0000259" key="21">
    <source>
        <dbReference type="PROSITE" id="PS50853"/>
    </source>
</evidence>
<accession>A0A9Q1C8F3</accession>
<dbReference type="SMART" id="SM00060">
    <property type="entry name" value="FN3"/>
    <property type="match status" value="2"/>
</dbReference>
<keyword evidence="10 16" id="KW-0472">Membrane</keyword>
<feature type="domain" description="Tyrosine-protein phosphatase" evidence="19">
    <location>
        <begin position="1099"/>
        <end position="1355"/>
    </location>
</feature>
<evidence type="ECO:0000256" key="9">
    <source>
        <dbReference type="ARBA" id="ARBA00022989"/>
    </source>
</evidence>
<evidence type="ECO:0000259" key="18">
    <source>
        <dbReference type="PROSITE" id="PS50026"/>
    </source>
</evidence>
<feature type="signal peptide" evidence="17">
    <location>
        <begin position="1"/>
        <end position="32"/>
    </location>
</feature>
<comment type="subcellular location">
    <subcellularLocation>
        <location evidence="1">Membrane</location>
        <topology evidence="1">Single-pass membrane protein</topology>
    </subcellularLocation>
</comment>
<feature type="domain" description="EGF-like" evidence="18">
    <location>
        <begin position="541"/>
        <end position="577"/>
    </location>
</feature>
<keyword evidence="8" id="KW-0904">Protein phosphatase</keyword>
<organism evidence="23 24">
    <name type="scientific">Holothuria leucospilota</name>
    <name type="common">Black long sea cucumber</name>
    <name type="synonym">Mertensiothuria leucospilota</name>
    <dbReference type="NCBI Taxonomy" id="206669"/>
    <lineage>
        <taxon>Eukaryota</taxon>
        <taxon>Metazoa</taxon>
        <taxon>Echinodermata</taxon>
        <taxon>Eleutherozoa</taxon>
        <taxon>Echinozoa</taxon>
        <taxon>Holothuroidea</taxon>
        <taxon>Aspidochirotacea</taxon>
        <taxon>Aspidochirotida</taxon>
        <taxon>Holothuriidae</taxon>
        <taxon>Holothuria</taxon>
    </lineage>
</organism>
<dbReference type="Pfam" id="PF25024">
    <property type="entry name" value="EGF_TEN"/>
    <property type="match status" value="1"/>
</dbReference>
<dbReference type="PROSITE" id="PS01186">
    <property type="entry name" value="EGF_2"/>
    <property type="match status" value="4"/>
</dbReference>
<feature type="domain" description="EGF-like" evidence="18">
    <location>
        <begin position="431"/>
        <end position="464"/>
    </location>
</feature>
<evidence type="ECO:0000256" key="2">
    <source>
        <dbReference type="ARBA" id="ARBA00013064"/>
    </source>
</evidence>
<feature type="domain" description="EGF-like" evidence="18">
    <location>
        <begin position="356"/>
        <end position="393"/>
    </location>
</feature>
<dbReference type="InterPro" id="IPR016130">
    <property type="entry name" value="Tyr_Pase_AS"/>
</dbReference>
<dbReference type="Pfam" id="PF00102">
    <property type="entry name" value="Y_phosphatase"/>
    <property type="match status" value="1"/>
</dbReference>
<protein>
    <recommendedName>
        <fullName evidence="2">protein-tyrosine-phosphatase</fullName>
        <ecNumber evidence="2">3.1.3.48</ecNumber>
    </recommendedName>
</protein>
<feature type="domain" description="EGF-like" evidence="18">
    <location>
        <begin position="282"/>
        <end position="319"/>
    </location>
</feature>
<feature type="domain" description="EGF-like" evidence="18">
    <location>
        <begin position="394"/>
        <end position="430"/>
    </location>
</feature>
<keyword evidence="6" id="KW-0677">Repeat</keyword>
<dbReference type="SMART" id="SM00404">
    <property type="entry name" value="PTPc_motif"/>
    <property type="match status" value="1"/>
</dbReference>
<feature type="disulfide bond" evidence="14">
    <location>
        <begin position="235"/>
        <end position="244"/>
    </location>
</feature>
<dbReference type="InterPro" id="IPR000742">
    <property type="entry name" value="EGF"/>
</dbReference>
<comment type="caution">
    <text evidence="23">The sequence shown here is derived from an EMBL/GenBank/DDBJ whole genome shotgun (WGS) entry which is preliminary data.</text>
</comment>
<evidence type="ECO:0000259" key="20">
    <source>
        <dbReference type="PROSITE" id="PS50056"/>
    </source>
</evidence>
<feature type="domain" description="Fibronectin type-III" evidence="21">
    <location>
        <begin position="865"/>
        <end position="965"/>
    </location>
</feature>
<keyword evidence="7" id="KW-0378">Hydrolase</keyword>
<feature type="transmembrane region" description="Helical" evidence="16">
    <location>
        <begin position="971"/>
        <end position="996"/>
    </location>
</feature>
<dbReference type="SMART" id="SM00032">
    <property type="entry name" value="CCP"/>
    <property type="match status" value="1"/>
</dbReference>
<feature type="chain" id="PRO_5040162681" description="protein-tyrosine-phosphatase" evidence="17">
    <location>
        <begin position="33"/>
        <end position="1402"/>
    </location>
</feature>
<feature type="domain" description="EGF-like" evidence="18">
    <location>
        <begin position="579"/>
        <end position="615"/>
    </location>
</feature>
<dbReference type="FunFam" id="2.10.25.10:FF:000004">
    <property type="entry name" value="Neurogenic locus notch 1"/>
    <property type="match status" value="1"/>
</dbReference>
<dbReference type="SUPFAM" id="SSF49265">
    <property type="entry name" value="Fibronectin type III"/>
    <property type="match status" value="1"/>
</dbReference>
<dbReference type="Pfam" id="PF00008">
    <property type="entry name" value="EGF"/>
    <property type="match status" value="3"/>
</dbReference>
<dbReference type="InterPro" id="IPR000242">
    <property type="entry name" value="PTP_cat"/>
</dbReference>
<dbReference type="InterPro" id="IPR000152">
    <property type="entry name" value="EGF-type_Asp/Asn_hydroxyl_site"/>
</dbReference>
<dbReference type="SUPFAM" id="SSF57535">
    <property type="entry name" value="Complement control module/SCR domain"/>
    <property type="match status" value="1"/>
</dbReference>
<evidence type="ECO:0000256" key="7">
    <source>
        <dbReference type="ARBA" id="ARBA00022801"/>
    </source>
</evidence>
<evidence type="ECO:0000259" key="22">
    <source>
        <dbReference type="PROSITE" id="PS50923"/>
    </source>
</evidence>
<dbReference type="PROSITE" id="PS01187">
    <property type="entry name" value="EGF_CA"/>
    <property type="match status" value="1"/>
</dbReference>
<dbReference type="PROSITE" id="PS00022">
    <property type="entry name" value="EGF_1"/>
    <property type="match status" value="5"/>
</dbReference>